<evidence type="ECO:0000313" key="1">
    <source>
        <dbReference type="EMBL" id="MDJ1173119.1"/>
    </source>
</evidence>
<accession>A0ABT7B399</accession>
<dbReference type="EMBL" id="JAQOSO010000012">
    <property type="protein sequence ID" value="MDJ1173119.1"/>
    <property type="molecule type" value="Genomic_DNA"/>
</dbReference>
<name>A0ABT7B399_9CYAN</name>
<gene>
    <name evidence="1" type="ORF">PMG25_03345</name>
</gene>
<comment type="caution">
    <text evidence="1">The sequence shown here is derived from an EMBL/GenBank/DDBJ whole genome shotgun (WGS) entry which is preliminary data.</text>
</comment>
<dbReference type="Gene3D" id="3.40.50.300">
    <property type="entry name" value="P-loop containing nucleotide triphosphate hydrolases"/>
    <property type="match status" value="1"/>
</dbReference>
<sequence>MKLNPEGKELVEYALKDKAWTLDDFTNHSEFQIATIKKFKGGGNVRDKTFVSLCDVLGINWELASGTKTSFTTNPTNPFMQRGMLTNLDEIYGRERELQQVFEFLNSRASVALIGGAGMGTSSLLCAVEQKAPEALPNRKPVYFNMREIIDLSGYYAALADAVGSDAVEPFQVQREIKKHRLLLLLDEVEQLRENWFNDGVRGQLRAWANQGQNSPIRLVVAAHCPLTELFEDSGLDSPFVNICHELLLQPWDETIIQAFIDHRLAGTEVQFTAEEIADIVTQSQGIPSEVVKQCYDCYQAYQN</sequence>
<dbReference type="Proteomes" id="UP001235849">
    <property type="component" value="Unassembled WGS sequence"/>
</dbReference>
<protein>
    <recommendedName>
        <fullName evidence="3">AAA+ ATPase domain-containing protein</fullName>
    </recommendedName>
</protein>
<evidence type="ECO:0000313" key="2">
    <source>
        <dbReference type="Proteomes" id="UP001235849"/>
    </source>
</evidence>
<dbReference type="PANTHER" id="PTHR34301">
    <property type="entry name" value="DNA-BINDING PROTEIN-RELATED"/>
    <property type="match status" value="1"/>
</dbReference>
<proteinExistence type="predicted"/>
<organism evidence="1 2">
    <name type="scientific">Roseofilum capinflatum BLCC-M114</name>
    <dbReference type="NCBI Taxonomy" id="3022440"/>
    <lineage>
        <taxon>Bacteria</taxon>
        <taxon>Bacillati</taxon>
        <taxon>Cyanobacteriota</taxon>
        <taxon>Cyanophyceae</taxon>
        <taxon>Desertifilales</taxon>
        <taxon>Desertifilaceae</taxon>
        <taxon>Roseofilum</taxon>
        <taxon>Roseofilum capinflatum</taxon>
    </lineage>
</organism>
<dbReference type="PANTHER" id="PTHR34301:SF8">
    <property type="entry name" value="ATPASE DOMAIN-CONTAINING PROTEIN"/>
    <property type="match status" value="1"/>
</dbReference>
<evidence type="ECO:0008006" key="3">
    <source>
        <dbReference type="Google" id="ProtNLM"/>
    </source>
</evidence>
<dbReference type="SUPFAM" id="SSF52540">
    <property type="entry name" value="P-loop containing nucleoside triphosphate hydrolases"/>
    <property type="match status" value="1"/>
</dbReference>
<dbReference type="InterPro" id="IPR027417">
    <property type="entry name" value="P-loop_NTPase"/>
</dbReference>
<reference evidence="1 2" key="1">
    <citation type="submission" date="2023-01" db="EMBL/GenBank/DDBJ databases">
        <title>Novel diversity within Roseofilum (Cyanobacteria; Desertifilaceae) from marine benthic mats with descriptions of four novel species.</title>
        <authorList>
            <person name="Wang Y."/>
            <person name="Berthold D.E."/>
            <person name="Hu J."/>
            <person name="Lefler F.W."/>
            <person name="Laughinghouse H.D. IV."/>
        </authorList>
    </citation>
    <scope>NUCLEOTIDE SEQUENCE [LARGE SCALE GENOMIC DNA]</scope>
    <source>
        <strain evidence="1 2">BLCC-M114</strain>
    </source>
</reference>
<keyword evidence="2" id="KW-1185">Reference proteome</keyword>
<dbReference type="RefSeq" id="WP_283765493.1">
    <property type="nucleotide sequence ID" value="NZ_JAQOSO010000012.1"/>
</dbReference>